<evidence type="ECO:0000313" key="1">
    <source>
        <dbReference type="EMBL" id="GFO38985.1"/>
    </source>
</evidence>
<dbReference type="EMBL" id="BLXT01007365">
    <property type="protein sequence ID" value="GFO38985.1"/>
    <property type="molecule type" value="Genomic_DNA"/>
</dbReference>
<proteinExistence type="predicted"/>
<reference evidence="1 2" key="1">
    <citation type="journal article" date="2021" name="Elife">
        <title>Chloroplast acquisition without the gene transfer in kleptoplastic sea slugs, Plakobranchus ocellatus.</title>
        <authorList>
            <person name="Maeda T."/>
            <person name="Takahashi S."/>
            <person name="Yoshida T."/>
            <person name="Shimamura S."/>
            <person name="Takaki Y."/>
            <person name="Nagai Y."/>
            <person name="Toyoda A."/>
            <person name="Suzuki Y."/>
            <person name="Arimoto A."/>
            <person name="Ishii H."/>
            <person name="Satoh N."/>
            <person name="Nishiyama T."/>
            <person name="Hasebe M."/>
            <person name="Maruyama T."/>
            <person name="Minagawa J."/>
            <person name="Obokata J."/>
            <person name="Shigenobu S."/>
        </authorList>
    </citation>
    <scope>NUCLEOTIDE SEQUENCE [LARGE SCALE GENOMIC DNA]</scope>
</reference>
<comment type="caution">
    <text evidence="1">The sequence shown here is derived from an EMBL/GenBank/DDBJ whole genome shotgun (WGS) entry which is preliminary data.</text>
</comment>
<organism evidence="1 2">
    <name type="scientific">Plakobranchus ocellatus</name>
    <dbReference type="NCBI Taxonomy" id="259542"/>
    <lineage>
        <taxon>Eukaryota</taxon>
        <taxon>Metazoa</taxon>
        <taxon>Spiralia</taxon>
        <taxon>Lophotrochozoa</taxon>
        <taxon>Mollusca</taxon>
        <taxon>Gastropoda</taxon>
        <taxon>Heterobranchia</taxon>
        <taxon>Euthyneura</taxon>
        <taxon>Panpulmonata</taxon>
        <taxon>Sacoglossa</taxon>
        <taxon>Placobranchoidea</taxon>
        <taxon>Plakobranchidae</taxon>
        <taxon>Plakobranchus</taxon>
    </lineage>
</organism>
<protein>
    <submittedName>
        <fullName evidence="1">Uncharacterized protein</fullName>
    </submittedName>
</protein>
<name>A0AAV4D4P9_9GAST</name>
<accession>A0AAV4D4P9</accession>
<gene>
    <name evidence="1" type="ORF">PoB_006549000</name>
</gene>
<dbReference type="Proteomes" id="UP000735302">
    <property type="component" value="Unassembled WGS sequence"/>
</dbReference>
<evidence type="ECO:0000313" key="2">
    <source>
        <dbReference type="Proteomes" id="UP000735302"/>
    </source>
</evidence>
<dbReference type="AlphaFoldDB" id="A0AAV4D4P9"/>
<sequence>MVLYLSELLDAVLFSEVNAGLPFTAWLAGRNSENFCRRDHGNPVLPSKDIVKGLISPSCGAVIHQFPAFGQNMHNRFFLFPKHTTHSSGRPTASRSVRQWERVARFCAEYLYYVAHGLYPATACTKARQSVKMTTPGSATPSRCLQITTLDIILLTAFNSQPSTYTHSCKSFLPLVRISDMFFAIGPPDVDPIASVPNALS</sequence>
<keyword evidence="2" id="KW-1185">Reference proteome</keyword>